<name>A0A2W0CDK5_9BACL</name>
<gene>
    <name evidence="1" type="ORF">PIL02S_00705</name>
</gene>
<reference evidence="1 2" key="1">
    <citation type="submission" date="2018-01" db="EMBL/GenBank/DDBJ databases">
        <title>Genome sequence of the PGP bacterium Paenibacillus illinoisensis E3.</title>
        <authorList>
            <person name="Rolli E."/>
            <person name="Marasco R."/>
            <person name="Bessem C."/>
            <person name="Michoud G."/>
            <person name="Gaiarsa S."/>
            <person name="Borin S."/>
            <person name="Daffonchio D."/>
        </authorList>
    </citation>
    <scope>NUCLEOTIDE SEQUENCE [LARGE SCALE GENOMIC DNA]</scope>
    <source>
        <strain evidence="1 2">E3</strain>
    </source>
</reference>
<evidence type="ECO:0000313" key="1">
    <source>
        <dbReference type="EMBL" id="PYY30796.1"/>
    </source>
</evidence>
<evidence type="ECO:0000313" key="2">
    <source>
        <dbReference type="Proteomes" id="UP000247459"/>
    </source>
</evidence>
<comment type="caution">
    <text evidence="1">The sequence shown here is derived from an EMBL/GenBank/DDBJ whole genome shotgun (WGS) entry which is preliminary data.</text>
</comment>
<dbReference type="Proteomes" id="UP000247459">
    <property type="component" value="Unassembled WGS sequence"/>
</dbReference>
<sequence length="80" mass="8817">MQELEVKIQPHPLSSLGKVDIRGLGKPNHYVNLERSGAAHYVLAPFFVYFVQVEVPDPFSISGTPEVHPILVTKTIHIGG</sequence>
<organism evidence="1 2">
    <name type="scientific">Paenibacillus illinoisensis</name>
    <dbReference type="NCBI Taxonomy" id="59845"/>
    <lineage>
        <taxon>Bacteria</taxon>
        <taxon>Bacillati</taxon>
        <taxon>Bacillota</taxon>
        <taxon>Bacilli</taxon>
        <taxon>Bacillales</taxon>
        <taxon>Paenibacillaceae</taxon>
        <taxon>Paenibacillus</taxon>
    </lineage>
</organism>
<dbReference type="RefSeq" id="WP_110756414.1">
    <property type="nucleotide sequence ID" value="NZ_PRLG01000005.1"/>
</dbReference>
<proteinExistence type="predicted"/>
<dbReference type="EMBL" id="PRLG01000005">
    <property type="protein sequence ID" value="PYY30796.1"/>
    <property type="molecule type" value="Genomic_DNA"/>
</dbReference>
<dbReference type="AlphaFoldDB" id="A0A2W0CDK5"/>
<accession>A0A2W0CDK5</accession>
<protein>
    <submittedName>
        <fullName evidence="1">Uncharacterized protein</fullName>
    </submittedName>
</protein>